<proteinExistence type="predicted"/>
<keyword evidence="1" id="KW-1133">Transmembrane helix</keyword>
<accession>A0A7M7KVJ0</accession>
<keyword evidence="1" id="KW-0812">Transmembrane</keyword>
<dbReference type="Proteomes" id="UP000594260">
    <property type="component" value="Unplaced"/>
</dbReference>
<evidence type="ECO:0000259" key="2">
    <source>
        <dbReference type="Pfam" id="PF08241"/>
    </source>
</evidence>
<dbReference type="RefSeq" id="XP_022671464.1">
    <property type="nucleotide sequence ID" value="XM_022815729.1"/>
</dbReference>
<keyword evidence="1" id="KW-0472">Membrane</keyword>
<dbReference type="EnsemblMetazoa" id="XM_022815731">
    <property type="protein sequence ID" value="XP_022671466"/>
    <property type="gene ID" value="LOC111254658"/>
</dbReference>
<dbReference type="RefSeq" id="XP_022671465.1">
    <property type="nucleotide sequence ID" value="XM_022815730.1"/>
</dbReference>
<dbReference type="RefSeq" id="XP_022671463.1">
    <property type="nucleotide sequence ID" value="XM_022815728.1"/>
</dbReference>
<evidence type="ECO:0000313" key="3">
    <source>
        <dbReference type="EnsemblMetazoa" id="XP_022671463"/>
    </source>
</evidence>
<dbReference type="CDD" id="cd02440">
    <property type="entry name" value="AdoMet_MTases"/>
    <property type="match status" value="1"/>
</dbReference>
<dbReference type="OMA" id="CQYVFEP"/>
<dbReference type="InterPro" id="IPR013216">
    <property type="entry name" value="Methyltransf_11"/>
</dbReference>
<evidence type="ECO:0000313" key="4">
    <source>
        <dbReference type="Proteomes" id="UP000594260"/>
    </source>
</evidence>
<feature type="transmembrane region" description="Helical" evidence="1">
    <location>
        <begin position="24"/>
        <end position="41"/>
    </location>
</feature>
<dbReference type="InterPro" id="IPR052356">
    <property type="entry name" value="Thiol_S-MT"/>
</dbReference>
<dbReference type="RefSeq" id="XP_022671466.1">
    <property type="nucleotide sequence ID" value="XM_022815731.1"/>
</dbReference>
<dbReference type="SUPFAM" id="SSF53335">
    <property type="entry name" value="S-adenosyl-L-methionine-dependent methyltransferases"/>
    <property type="match status" value="1"/>
</dbReference>
<dbReference type="PANTHER" id="PTHR45036:SF1">
    <property type="entry name" value="METHYLTRANSFERASE LIKE 7A"/>
    <property type="match status" value="1"/>
</dbReference>
<dbReference type="EnsemblMetazoa" id="XM_022815730">
    <property type="protein sequence ID" value="XP_022671465"/>
    <property type="gene ID" value="LOC111254658"/>
</dbReference>
<organism evidence="3 4">
    <name type="scientific">Varroa destructor</name>
    <name type="common">Honeybee mite</name>
    <dbReference type="NCBI Taxonomy" id="109461"/>
    <lineage>
        <taxon>Eukaryota</taxon>
        <taxon>Metazoa</taxon>
        <taxon>Ecdysozoa</taxon>
        <taxon>Arthropoda</taxon>
        <taxon>Chelicerata</taxon>
        <taxon>Arachnida</taxon>
        <taxon>Acari</taxon>
        <taxon>Parasitiformes</taxon>
        <taxon>Mesostigmata</taxon>
        <taxon>Gamasina</taxon>
        <taxon>Dermanyssoidea</taxon>
        <taxon>Varroidae</taxon>
        <taxon>Varroa</taxon>
    </lineage>
</organism>
<dbReference type="AlphaFoldDB" id="A0A7M7KVJ0"/>
<dbReference type="Gene3D" id="3.40.50.150">
    <property type="entry name" value="Vaccinia Virus protein VP39"/>
    <property type="match status" value="1"/>
</dbReference>
<dbReference type="GO" id="GO:0008757">
    <property type="term" value="F:S-adenosylmethionine-dependent methyltransferase activity"/>
    <property type="evidence" value="ECO:0007669"/>
    <property type="project" value="InterPro"/>
</dbReference>
<dbReference type="InterPro" id="IPR029063">
    <property type="entry name" value="SAM-dependent_MTases_sf"/>
</dbReference>
<sequence>MSSSSVTAAQAALAQLRQLQKRPLVLWSAAPLVSFLVMVIFRKQVRLGVRQIMALLYGEDLKSKQNTTKLARFKKVLFENLKDLKSHDAQLRKDGRLYIVELNPSTGSNFEFYPRGSKVVIVETELMFEQLYKKKQHEFPFSHIKVERFIQGRPESLKDLPDASVDVVVATLVCCSVENLAVSMREIKRVLAKGGRYYFLEHEQYQDPSWGYSIQKAVNPIWKMCNDGCNVSRRIGEVIEYVGFHSVTMKKYHPAEIPFLMRPLVVGFATK</sequence>
<dbReference type="GeneID" id="111254658"/>
<keyword evidence="4" id="KW-1185">Reference proteome</keyword>
<protein>
    <recommendedName>
        <fullName evidence="2">Methyltransferase type 11 domain-containing protein</fullName>
    </recommendedName>
</protein>
<reference evidence="3" key="1">
    <citation type="submission" date="2021-01" db="UniProtKB">
        <authorList>
            <consortium name="EnsemblMetazoa"/>
        </authorList>
    </citation>
    <scope>IDENTIFICATION</scope>
</reference>
<dbReference type="EnsemblMetazoa" id="XM_022815728">
    <property type="protein sequence ID" value="XP_022671463"/>
    <property type="gene ID" value="LOC111254658"/>
</dbReference>
<dbReference type="EnsemblMetazoa" id="XM_022815729">
    <property type="protein sequence ID" value="XP_022671464"/>
    <property type="gene ID" value="LOC111254658"/>
</dbReference>
<name>A0A7M7KVJ0_VARDE</name>
<dbReference type="KEGG" id="vde:111254658"/>
<feature type="domain" description="Methyltransferase type 11" evidence="2">
    <location>
        <begin position="107"/>
        <end position="199"/>
    </location>
</feature>
<evidence type="ECO:0000256" key="1">
    <source>
        <dbReference type="SAM" id="Phobius"/>
    </source>
</evidence>
<dbReference type="InParanoid" id="A0A7M7KVJ0"/>
<dbReference type="OrthoDB" id="6423379at2759"/>
<dbReference type="Pfam" id="PF08241">
    <property type="entry name" value="Methyltransf_11"/>
    <property type="match status" value="1"/>
</dbReference>
<dbReference type="PANTHER" id="PTHR45036">
    <property type="entry name" value="METHYLTRANSFERASE LIKE 7B"/>
    <property type="match status" value="1"/>
</dbReference>